<feature type="compositionally biased region" description="Basic and acidic residues" evidence="1">
    <location>
        <begin position="238"/>
        <end position="251"/>
    </location>
</feature>
<proteinExistence type="predicted"/>
<feature type="region of interest" description="Disordered" evidence="1">
    <location>
        <begin position="122"/>
        <end position="157"/>
    </location>
</feature>
<accession>A0AAW2I1J4</accession>
<protein>
    <recommendedName>
        <fullName evidence="2">Brinker DNA-binding domain-containing protein</fullName>
    </recommendedName>
</protein>
<feature type="region of interest" description="Disordered" evidence="1">
    <location>
        <begin position="209"/>
        <end position="251"/>
    </location>
</feature>
<dbReference type="Pfam" id="PF09607">
    <property type="entry name" value="BrkDBD"/>
    <property type="match status" value="2"/>
</dbReference>
<comment type="caution">
    <text evidence="3">The sequence shown here is derived from an EMBL/GenBank/DDBJ whole genome shotgun (WGS) entry which is preliminary data.</text>
</comment>
<sequence>MLSRKSGGASWVCVKECGGREGKEFSVPRAVMAQGLDLKNWDEEKSPATETKMRLSAILKRTRSSTGSRRIFPPQFKIQVLDSYRNDLDCRGNQRATARKYNIHRRQIQKWLQCEQNLRSSVEEGDAGKRDGSKWMESSGIGKTPKKMDLVKSGDGKADATLNRSAMIYARLSDAESAARPSLNQETEVYDRQNALNLKRVAQKLYPAEREVRKSESRGDGDRVPVGEFPLDGTGSDRPAEILPKERCDADDKPINAAFASEAENNRSRRLSMGEIHQHPLPEGQKLSDAECAVQKYNDGPKFCGESELLCSRVAQSESDCLPDARSVAPSEDRGRKECDSVAKVMKLSDDSKSFSPKRKWMQESLQENSRKSYPTLPIKQRVKMNLKSAVSAPAADPVPKGNFTIEKLCAKDIKSENVTPPGFPYPEDYYNWRPDACLYPGYPLVSHSSATVPFPPPLLFSHRVIPDLVSLHFKPDEKPAEPYRPCTPESLDISLKEEKVSDGEEAGDIDIMSTSPVEKKSFGFAGYNFGKRRSFSVQFKLTVLDAFYNDKDCNKNQRATARKFNINRRQVQKWLSQENDLRSEGSIKNGKYLQRQRLGNDRETDPEEACKQCPRHCTRKKKEEMDKTIEVNVKHCTDGECLSWEKSSPDSSSTPFSEGFEFYNKGYFQSDLKSASVYDNYLFPENSNMISHDSFFGWPNLNSSALPVPNFHFMASWYHNFDYCREKSKIY</sequence>
<evidence type="ECO:0000256" key="1">
    <source>
        <dbReference type="SAM" id="MobiDB-lite"/>
    </source>
</evidence>
<dbReference type="GO" id="GO:0043565">
    <property type="term" value="F:sequence-specific DNA binding"/>
    <property type="evidence" value="ECO:0007669"/>
    <property type="project" value="InterPro"/>
</dbReference>
<dbReference type="EMBL" id="JARGDH010000002">
    <property type="protein sequence ID" value="KAL0275497.1"/>
    <property type="molecule type" value="Genomic_DNA"/>
</dbReference>
<dbReference type="AlphaFoldDB" id="A0AAW2I1J4"/>
<dbReference type="InterPro" id="IPR018586">
    <property type="entry name" value="Brinker_DNA-bd"/>
</dbReference>
<dbReference type="InterPro" id="IPR010921">
    <property type="entry name" value="Trp_repressor/repl_initiator"/>
</dbReference>
<dbReference type="PANTHER" id="PTHR33215">
    <property type="entry name" value="PROTEIN DISTAL ANTENNA"/>
    <property type="match status" value="1"/>
</dbReference>
<dbReference type="InterPro" id="IPR051839">
    <property type="entry name" value="RD_transcriptional_regulator"/>
</dbReference>
<feature type="compositionally biased region" description="Basic and acidic residues" evidence="1">
    <location>
        <begin position="209"/>
        <end position="225"/>
    </location>
</feature>
<dbReference type="PANTHER" id="PTHR33215:SF13">
    <property type="entry name" value="PROTEIN DISTAL ANTENNA"/>
    <property type="match status" value="1"/>
</dbReference>
<name>A0AAW2I1J4_9NEOP</name>
<organism evidence="3">
    <name type="scientific">Menopon gallinae</name>
    <name type="common">poultry shaft louse</name>
    <dbReference type="NCBI Taxonomy" id="328185"/>
    <lineage>
        <taxon>Eukaryota</taxon>
        <taxon>Metazoa</taxon>
        <taxon>Ecdysozoa</taxon>
        <taxon>Arthropoda</taxon>
        <taxon>Hexapoda</taxon>
        <taxon>Insecta</taxon>
        <taxon>Pterygota</taxon>
        <taxon>Neoptera</taxon>
        <taxon>Paraneoptera</taxon>
        <taxon>Psocodea</taxon>
        <taxon>Troctomorpha</taxon>
        <taxon>Phthiraptera</taxon>
        <taxon>Amblycera</taxon>
        <taxon>Menoponidae</taxon>
        <taxon>Menopon</taxon>
    </lineage>
</organism>
<dbReference type="Gene3D" id="1.10.10.60">
    <property type="entry name" value="Homeodomain-like"/>
    <property type="match status" value="2"/>
</dbReference>
<gene>
    <name evidence="3" type="ORF">PYX00_003327</name>
</gene>
<feature type="domain" description="Brinker DNA-binding" evidence="2">
    <location>
        <begin position="531"/>
        <end position="584"/>
    </location>
</feature>
<evidence type="ECO:0000313" key="3">
    <source>
        <dbReference type="EMBL" id="KAL0275497.1"/>
    </source>
</evidence>
<feature type="domain" description="Brinker DNA-binding" evidence="2">
    <location>
        <begin position="67"/>
        <end position="122"/>
    </location>
</feature>
<reference evidence="3" key="1">
    <citation type="journal article" date="2024" name="Gigascience">
        <title>Chromosome-level genome of the poultry shaft louse Menopon gallinae provides insight into the host-switching and adaptive evolution of parasitic lice.</title>
        <authorList>
            <person name="Xu Y."/>
            <person name="Ma L."/>
            <person name="Liu S."/>
            <person name="Liang Y."/>
            <person name="Liu Q."/>
            <person name="He Z."/>
            <person name="Tian L."/>
            <person name="Duan Y."/>
            <person name="Cai W."/>
            <person name="Li H."/>
            <person name="Song F."/>
        </authorList>
    </citation>
    <scope>NUCLEOTIDE SEQUENCE</scope>
    <source>
        <strain evidence="3">Cailab_2023a</strain>
    </source>
</reference>
<feature type="compositionally biased region" description="Basic and acidic residues" evidence="1">
    <location>
        <begin position="146"/>
        <end position="157"/>
    </location>
</feature>
<evidence type="ECO:0000259" key="2">
    <source>
        <dbReference type="Pfam" id="PF09607"/>
    </source>
</evidence>
<dbReference type="SUPFAM" id="SSF48295">
    <property type="entry name" value="TrpR-like"/>
    <property type="match status" value="1"/>
</dbReference>